<evidence type="ECO:0000313" key="2">
    <source>
        <dbReference type="EMBL" id="GAA4334275.1"/>
    </source>
</evidence>
<dbReference type="Gene3D" id="3.30.450.40">
    <property type="match status" value="1"/>
</dbReference>
<feature type="domain" description="GAF" evidence="1">
    <location>
        <begin position="30"/>
        <end position="173"/>
    </location>
</feature>
<name>A0ABP8H4M6_9BACT</name>
<dbReference type="PANTHER" id="PTHR43102:SF2">
    <property type="entry name" value="GAF DOMAIN-CONTAINING PROTEIN"/>
    <property type="match status" value="1"/>
</dbReference>
<dbReference type="PANTHER" id="PTHR43102">
    <property type="entry name" value="SLR1143 PROTEIN"/>
    <property type="match status" value="1"/>
</dbReference>
<keyword evidence="3" id="KW-1185">Reference proteome</keyword>
<dbReference type="Proteomes" id="UP001501725">
    <property type="component" value="Unassembled WGS sequence"/>
</dbReference>
<organism evidence="2 3">
    <name type="scientific">Flaviaesturariibacter amylovorans</name>
    <dbReference type="NCBI Taxonomy" id="1084520"/>
    <lineage>
        <taxon>Bacteria</taxon>
        <taxon>Pseudomonadati</taxon>
        <taxon>Bacteroidota</taxon>
        <taxon>Chitinophagia</taxon>
        <taxon>Chitinophagales</taxon>
        <taxon>Chitinophagaceae</taxon>
        <taxon>Flaviaestuariibacter</taxon>
    </lineage>
</organism>
<evidence type="ECO:0000259" key="1">
    <source>
        <dbReference type="SMART" id="SM00065"/>
    </source>
</evidence>
<dbReference type="SUPFAM" id="SSF55781">
    <property type="entry name" value="GAF domain-like"/>
    <property type="match status" value="1"/>
</dbReference>
<accession>A0ABP8H4M6</accession>
<dbReference type="InterPro" id="IPR029016">
    <property type="entry name" value="GAF-like_dom_sf"/>
</dbReference>
<gene>
    <name evidence="2" type="ORF">GCM10023184_28210</name>
</gene>
<dbReference type="Pfam" id="PF01590">
    <property type="entry name" value="GAF"/>
    <property type="match status" value="1"/>
</dbReference>
<dbReference type="RefSeq" id="WP_345256400.1">
    <property type="nucleotide sequence ID" value="NZ_BAABGY010000008.1"/>
</dbReference>
<proteinExistence type="predicted"/>
<sequence length="176" mass="19014">MDNSFGKNIIPENERARIDVLSNHNLLEKVPQGYFNNLAQIVAKTFDMPIALVSLVKSEEVEFIGNKGMEGTKSAPRGVSLCSLAVLGDQPIVFPDALEGPCLLANPLVRGEFGLRFYAGAPIISPTGESIGTVCVVDKGTRDFSEEDIRMLQYFANVAMNEIIARVQTLKGTPGG</sequence>
<protein>
    <recommendedName>
        <fullName evidence="1">GAF domain-containing protein</fullName>
    </recommendedName>
</protein>
<dbReference type="InterPro" id="IPR003018">
    <property type="entry name" value="GAF"/>
</dbReference>
<reference evidence="3" key="1">
    <citation type="journal article" date="2019" name="Int. J. Syst. Evol. Microbiol.">
        <title>The Global Catalogue of Microorganisms (GCM) 10K type strain sequencing project: providing services to taxonomists for standard genome sequencing and annotation.</title>
        <authorList>
            <consortium name="The Broad Institute Genomics Platform"/>
            <consortium name="The Broad Institute Genome Sequencing Center for Infectious Disease"/>
            <person name="Wu L."/>
            <person name="Ma J."/>
        </authorList>
    </citation>
    <scope>NUCLEOTIDE SEQUENCE [LARGE SCALE GENOMIC DNA]</scope>
    <source>
        <strain evidence="3">JCM 17919</strain>
    </source>
</reference>
<comment type="caution">
    <text evidence="2">The sequence shown here is derived from an EMBL/GenBank/DDBJ whole genome shotgun (WGS) entry which is preliminary data.</text>
</comment>
<dbReference type="EMBL" id="BAABGY010000008">
    <property type="protein sequence ID" value="GAA4334275.1"/>
    <property type="molecule type" value="Genomic_DNA"/>
</dbReference>
<dbReference type="SMART" id="SM00065">
    <property type="entry name" value="GAF"/>
    <property type="match status" value="1"/>
</dbReference>
<evidence type="ECO:0000313" key="3">
    <source>
        <dbReference type="Proteomes" id="UP001501725"/>
    </source>
</evidence>